<name>N9DDJ6_9GAMM</name>
<keyword evidence="1" id="KW-0472">Membrane</keyword>
<organism evidence="2 3">
    <name type="scientific">Acinetobacter ursingii ANC 3649</name>
    <dbReference type="NCBI Taxonomy" id="1257043"/>
    <lineage>
        <taxon>Bacteria</taxon>
        <taxon>Pseudomonadati</taxon>
        <taxon>Pseudomonadota</taxon>
        <taxon>Gammaproteobacteria</taxon>
        <taxon>Moraxellales</taxon>
        <taxon>Moraxellaceae</taxon>
        <taxon>Acinetobacter</taxon>
    </lineage>
</organism>
<feature type="transmembrane region" description="Helical" evidence="1">
    <location>
        <begin position="6"/>
        <end position="31"/>
    </location>
</feature>
<dbReference type="HOGENOM" id="CLU_2340480_0_0_6"/>
<dbReference type="EMBL" id="APQC01000017">
    <property type="protein sequence ID" value="ENV78805.1"/>
    <property type="molecule type" value="Genomic_DNA"/>
</dbReference>
<dbReference type="Proteomes" id="UP000013276">
    <property type="component" value="Unassembled WGS sequence"/>
</dbReference>
<evidence type="ECO:0000313" key="3">
    <source>
        <dbReference type="Proteomes" id="UP000013276"/>
    </source>
</evidence>
<keyword evidence="1" id="KW-0812">Transmembrane</keyword>
<comment type="caution">
    <text evidence="2">The sequence shown here is derived from an EMBL/GenBank/DDBJ whole genome shotgun (WGS) entry which is preliminary data.</text>
</comment>
<reference evidence="2 3" key="1">
    <citation type="submission" date="2013-02" db="EMBL/GenBank/DDBJ databases">
        <title>The Genome Sequence of Acinetobacter ursingii NIPH ANC_3649.</title>
        <authorList>
            <consortium name="The Broad Institute Genome Sequencing Platform"/>
            <consortium name="The Broad Institute Genome Sequencing Center for Infectious Disease"/>
            <person name="Cerqueira G."/>
            <person name="Feldgarden M."/>
            <person name="Courvalin P."/>
            <person name="Perichon B."/>
            <person name="Grillot-Courvalin C."/>
            <person name="Clermont D."/>
            <person name="Rocha E."/>
            <person name="Yoon E.-J."/>
            <person name="Nemec A."/>
            <person name="Walker B."/>
            <person name="Young S.K."/>
            <person name="Zeng Q."/>
            <person name="Gargeya S."/>
            <person name="Fitzgerald M."/>
            <person name="Haas B."/>
            <person name="Abouelleil A."/>
            <person name="Alvarado L."/>
            <person name="Arachchi H.M."/>
            <person name="Berlin A.M."/>
            <person name="Chapman S.B."/>
            <person name="Dewar J."/>
            <person name="Goldberg J."/>
            <person name="Griggs A."/>
            <person name="Gujja S."/>
            <person name="Hansen M."/>
            <person name="Howarth C."/>
            <person name="Imamovic A."/>
            <person name="Larimer J."/>
            <person name="McCowan C."/>
            <person name="Murphy C."/>
            <person name="Neiman D."/>
            <person name="Pearson M."/>
            <person name="Priest M."/>
            <person name="Roberts A."/>
            <person name="Saif S."/>
            <person name="Shea T."/>
            <person name="Sisk P."/>
            <person name="Sykes S."/>
            <person name="Wortman J."/>
            <person name="Nusbaum C."/>
            <person name="Birren B."/>
        </authorList>
    </citation>
    <scope>NUCLEOTIDE SEQUENCE [LARGE SCALE GENOMIC DNA]</scope>
    <source>
        <strain evidence="2 3">ANC 3649</strain>
    </source>
</reference>
<proteinExistence type="predicted"/>
<gene>
    <name evidence="2" type="ORF">F942_02645</name>
</gene>
<accession>N9DDJ6</accession>
<sequence length="97" mass="11410">MQPLHFVANCISSTTVHQYFIFLIIVIFALIHHYNNEIIMKTELSTQLPSIMAMWEFFNENLHFKLSKYEFTQDGIKVIYIVMGTDQSVEPQPKRLS</sequence>
<keyword evidence="1" id="KW-1133">Transmembrane helix</keyword>
<protein>
    <submittedName>
        <fullName evidence="2">Uncharacterized protein</fullName>
    </submittedName>
</protein>
<evidence type="ECO:0000256" key="1">
    <source>
        <dbReference type="SAM" id="Phobius"/>
    </source>
</evidence>
<dbReference type="AlphaFoldDB" id="N9DDJ6"/>
<evidence type="ECO:0000313" key="2">
    <source>
        <dbReference type="EMBL" id="ENV78805.1"/>
    </source>
</evidence>
<keyword evidence="3" id="KW-1185">Reference proteome</keyword>